<evidence type="ECO:0000313" key="6">
    <source>
        <dbReference type="Proteomes" id="UP000756530"/>
    </source>
</evidence>
<dbReference type="EMBL" id="JAHUZE010000003">
    <property type="protein sequence ID" value="MBV7379787.1"/>
    <property type="molecule type" value="Genomic_DNA"/>
</dbReference>
<organism evidence="5 6">
    <name type="scientific">Maritimibacter dapengensis</name>
    <dbReference type="NCBI Taxonomy" id="2836868"/>
    <lineage>
        <taxon>Bacteria</taxon>
        <taxon>Pseudomonadati</taxon>
        <taxon>Pseudomonadota</taxon>
        <taxon>Alphaproteobacteria</taxon>
        <taxon>Rhodobacterales</taxon>
        <taxon>Roseobacteraceae</taxon>
        <taxon>Maritimibacter</taxon>
    </lineage>
</organism>
<evidence type="ECO:0000256" key="1">
    <source>
        <dbReference type="ARBA" id="ARBA00001974"/>
    </source>
</evidence>
<proteinExistence type="predicted"/>
<feature type="domain" description="FAD-binding" evidence="4">
    <location>
        <begin position="32"/>
        <end position="366"/>
    </location>
</feature>
<evidence type="ECO:0000313" key="5">
    <source>
        <dbReference type="EMBL" id="MBV7379787.1"/>
    </source>
</evidence>
<gene>
    <name evidence="5" type="ORF">KJP28_12715</name>
</gene>
<dbReference type="NCBIfam" id="NF006002">
    <property type="entry name" value="PRK08132.1"/>
    <property type="match status" value="1"/>
</dbReference>
<evidence type="ECO:0000259" key="4">
    <source>
        <dbReference type="Pfam" id="PF01494"/>
    </source>
</evidence>
<dbReference type="PANTHER" id="PTHR43004:SF19">
    <property type="entry name" value="BINDING MONOOXYGENASE, PUTATIVE (JCVI)-RELATED"/>
    <property type="match status" value="1"/>
</dbReference>
<accession>A0ABS6T602</accession>
<dbReference type="Proteomes" id="UP000756530">
    <property type="component" value="Unassembled WGS sequence"/>
</dbReference>
<evidence type="ECO:0000256" key="2">
    <source>
        <dbReference type="ARBA" id="ARBA00022630"/>
    </source>
</evidence>
<dbReference type="PANTHER" id="PTHR43004">
    <property type="entry name" value="TRK SYSTEM POTASSIUM UPTAKE PROTEIN"/>
    <property type="match status" value="1"/>
</dbReference>
<dbReference type="InterPro" id="IPR050641">
    <property type="entry name" value="RIFMO-like"/>
</dbReference>
<comment type="caution">
    <text evidence="5">The sequence shown here is derived from an EMBL/GenBank/DDBJ whole genome shotgun (WGS) entry which is preliminary data.</text>
</comment>
<reference evidence="5 6" key="1">
    <citation type="submission" date="2021-05" db="EMBL/GenBank/DDBJ databases">
        <title>Culturable bacteria isolated from Daya Bay.</title>
        <authorList>
            <person name="Zheng W."/>
            <person name="Yu S."/>
            <person name="Huang Y."/>
        </authorList>
    </citation>
    <scope>NUCLEOTIDE SEQUENCE [LARGE SCALE GENOMIC DNA]</scope>
    <source>
        <strain evidence="5 6">DP4N28-5</strain>
    </source>
</reference>
<keyword evidence="6" id="KW-1185">Reference proteome</keyword>
<keyword evidence="3" id="KW-0274">FAD</keyword>
<sequence length="540" mass="60314">MLDFDDRYTLAHKIYPYEKHADQDKAEAVRHPVVVVGGGPIGVATALDLGMQDIPVVVLDDHEGIGMGSRAICFAKRCLEVADRYGCGEPMVDKGVVWNLGKVFHKEGQIYEFNLLPEEGHKYPAFINLQQPYFERFMVDRLRALQAEGKPIEIRGKNRVDAIEVKDDHVVLDVMTPDGPYKIEADWLVAADGANSPLRDMLGQDFTGKVFQDSFLIADIKMKDVEFPTERWFWFEPTHGSGASTLLHKQPDDVWRIDFQIGWDVDRKEEMKEENIRRRLDAMLGDVEYEMVWSSIYTFQCKRMGSFRHGRVFFAGDAAHQVSPFGARGANSGMQDVDNLGWKLGMVLKGQAPEALLDSYSEERVYGADENILNSTRSTDFITPKSEVSKTFRDAVLTLAAKHEFARPLVNSGRLSVPCVYDGLSLNGPDSLPGAPARTRVGAPMVDAPIGDDWLLSMIGNRFILMTIDADAPESLDVDGIEVTRLALSSKDNPELAERYLGEAKSAVYLMRPDQHVAARWAHFDTASVNRAVNIATARA</sequence>
<comment type="cofactor">
    <cofactor evidence="1">
        <name>FAD</name>
        <dbReference type="ChEBI" id="CHEBI:57692"/>
    </cofactor>
</comment>
<name>A0ABS6T602_9RHOB</name>
<evidence type="ECO:0000256" key="3">
    <source>
        <dbReference type="ARBA" id="ARBA00022827"/>
    </source>
</evidence>
<dbReference type="InterPro" id="IPR002938">
    <property type="entry name" value="FAD-bd"/>
</dbReference>
<dbReference type="Pfam" id="PF01494">
    <property type="entry name" value="FAD_binding_3"/>
    <property type="match status" value="1"/>
</dbReference>
<protein>
    <submittedName>
        <fullName evidence="5">FAD-dependent oxidoreductase</fullName>
    </submittedName>
</protein>
<keyword evidence="2" id="KW-0285">Flavoprotein</keyword>
<dbReference type="RefSeq" id="WP_218392979.1">
    <property type="nucleotide sequence ID" value="NZ_JAHUZE010000003.1"/>
</dbReference>